<dbReference type="EMBL" id="GG663380">
    <property type="protein sequence ID" value="EEH02939.1"/>
    <property type="molecule type" value="Genomic_DNA"/>
</dbReference>
<dbReference type="AlphaFoldDB" id="C0P0C3"/>
<protein>
    <submittedName>
        <fullName evidence="1">Uncharacterized protein</fullName>
    </submittedName>
</protein>
<reference evidence="1" key="1">
    <citation type="submission" date="2009-02" db="EMBL/GenBank/DDBJ databases">
        <title>The Genome Sequence of Ajellomyces capsulatus strain G186AR.</title>
        <authorList>
            <consortium name="The Broad Institute Genome Sequencing Platform"/>
            <person name="Champion M."/>
            <person name="Cuomo C."/>
            <person name="Ma L.-J."/>
            <person name="Henn M.R."/>
            <person name="Sil A."/>
            <person name="Goldman B."/>
            <person name="Young S.K."/>
            <person name="Kodira C.D."/>
            <person name="Zeng Q."/>
            <person name="Koehrsen M."/>
            <person name="Alvarado L."/>
            <person name="Berlin A."/>
            <person name="Borenstein D."/>
            <person name="Chen Z."/>
            <person name="Engels R."/>
            <person name="Freedman E."/>
            <person name="Gellesch M."/>
            <person name="Goldberg J."/>
            <person name="Griggs A."/>
            <person name="Gujja S."/>
            <person name="Heiman D."/>
            <person name="Hepburn T."/>
            <person name="Howarth C."/>
            <person name="Jen D."/>
            <person name="Larson L."/>
            <person name="Lewis B."/>
            <person name="Mehta T."/>
            <person name="Park D."/>
            <person name="Pearson M."/>
            <person name="Roberts A."/>
            <person name="Saif S."/>
            <person name="Shea T."/>
            <person name="Shenoy N."/>
            <person name="Sisk P."/>
            <person name="Stolte C."/>
            <person name="Sykes S."/>
            <person name="Walk T."/>
            <person name="White J."/>
            <person name="Yandava C."/>
            <person name="Klein B."/>
            <person name="McEwen J.G."/>
            <person name="Puccia R."/>
            <person name="Goldman G.H."/>
            <person name="Felipe M.S."/>
            <person name="Nino-Vega G."/>
            <person name="San-Blas G."/>
            <person name="Taylor J."/>
            <person name="Mendoza L."/>
            <person name="Galagan J."/>
            <person name="Nusbaum C."/>
            <person name="Birren B."/>
        </authorList>
    </citation>
    <scope>NUCLEOTIDE SEQUENCE</scope>
    <source>
        <strain evidence="1">G186AR</strain>
    </source>
</reference>
<gene>
    <name evidence="1" type="ORF">HCBG_08842</name>
</gene>
<dbReference type="RefSeq" id="XP_045283420.1">
    <property type="nucleotide sequence ID" value="XM_045435891.1"/>
</dbReference>
<sequence length="121" mass="13685">MAGILQDRMELSHPKRIVQSVERIVPDYRMGLNGGLCFNGKQLFTSGFRDIRKGGFAAANYDDRLCLCGRGAQAGIEETWTWDSSLDVISSRQHLCETLCEVLLELLSWSITVLKFYCSYL</sequence>
<keyword evidence="2" id="KW-1185">Reference proteome</keyword>
<evidence type="ECO:0000313" key="2">
    <source>
        <dbReference type="Proteomes" id="UP000001631"/>
    </source>
</evidence>
<accession>C0P0C3</accession>
<proteinExistence type="predicted"/>
<organism evidence="1 2">
    <name type="scientific">Ajellomyces capsulatus (strain G186AR / H82 / ATCC MYA-2454 / RMSCC 2432)</name>
    <name type="common">Darling's disease fungus</name>
    <name type="synonym">Histoplasma capsulatum</name>
    <dbReference type="NCBI Taxonomy" id="447093"/>
    <lineage>
        <taxon>Eukaryota</taxon>
        <taxon>Fungi</taxon>
        <taxon>Dikarya</taxon>
        <taxon>Ascomycota</taxon>
        <taxon>Pezizomycotina</taxon>
        <taxon>Eurotiomycetes</taxon>
        <taxon>Eurotiomycetidae</taxon>
        <taxon>Onygenales</taxon>
        <taxon>Ajellomycetaceae</taxon>
        <taxon>Histoplasma</taxon>
    </lineage>
</organism>
<dbReference type="GeneID" id="69041858"/>
<dbReference type="Proteomes" id="UP000001631">
    <property type="component" value="Unassembled WGS sequence"/>
</dbReference>
<evidence type="ECO:0000313" key="1">
    <source>
        <dbReference type="EMBL" id="EEH02939.1"/>
    </source>
</evidence>
<dbReference type="InParanoid" id="C0P0C3"/>
<name>C0P0C3_AJECG</name>
<dbReference type="HOGENOM" id="CLU_2037415_0_0_1"/>